<proteinExistence type="predicted"/>
<organism evidence="3 4">
    <name type="scientific">Penicillium frequentans</name>
    <dbReference type="NCBI Taxonomy" id="3151616"/>
    <lineage>
        <taxon>Eukaryota</taxon>
        <taxon>Fungi</taxon>
        <taxon>Dikarya</taxon>
        <taxon>Ascomycota</taxon>
        <taxon>Pezizomycotina</taxon>
        <taxon>Eurotiomycetes</taxon>
        <taxon>Eurotiomycetidae</taxon>
        <taxon>Eurotiales</taxon>
        <taxon>Aspergillaceae</taxon>
        <taxon>Penicillium</taxon>
    </lineage>
</organism>
<name>A0AAD6GK67_9EURO</name>
<feature type="chain" id="PRO_5042289069" evidence="2">
    <location>
        <begin position="21"/>
        <end position="129"/>
    </location>
</feature>
<sequence length="129" mass="13783">MHIQSLIGVCLVALASTAAAMPRLAGPYTGHRLAVPIPTNSTSAHNATTTGTRGRVPLTTGLSTPKNHTASRIAHGMNSVDKPTKGSNHCNELCSLEAQTCSIATPEDDKYCWQVYTRCMGKCRPDNFQ</sequence>
<dbReference type="EMBL" id="JAQIZZ010000002">
    <property type="protein sequence ID" value="KAJ5553348.1"/>
    <property type="molecule type" value="Genomic_DNA"/>
</dbReference>
<evidence type="ECO:0000256" key="1">
    <source>
        <dbReference type="SAM" id="MobiDB-lite"/>
    </source>
</evidence>
<dbReference type="AlphaFoldDB" id="A0AAD6GK67"/>
<feature type="compositionally biased region" description="Low complexity" evidence="1">
    <location>
        <begin position="39"/>
        <end position="52"/>
    </location>
</feature>
<dbReference type="Proteomes" id="UP001220324">
    <property type="component" value="Unassembled WGS sequence"/>
</dbReference>
<reference evidence="3 4" key="1">
    <citation type="journal article" date="2023" name="IMA Fungus">
        <title>Comparative genomic study of the Penicillium genus elucidates a diverse pangenome and 15 lateral gene transfer events.</title>
        <authorList>
            <person name="Petersen C."/>
            <person name="Sorensen T."/>
            <person name="Nielsen M.R."/>
            <person name="Sondergaard T.E."/>
            <person name="Sorensen J.L."/>
            <person name="Fitzpatrick D.A."/>
            <person name="Frisvad J.C."/>
            <person name="Nielsen K.L."/>
        </authorList>
    </citation>
    <scope>NUCLEOTIDE SEQUENCE [LARGE SCALE GENOMIC DNA]</scope>
    <source>
        <strain evidence="3 4">IBT 35679</strain>
    </source>
</reference>
<comment type="caution">
    <text evidence="3">The sequence shown here is derived from an EMBL/GenBank/DDBJ whole genome shotgun (WGS) entry which is preliminary data.</text>
</comment>
<evidence type="ECO:0000256" key="2">
    <source>
        <dbReference type="SAM" id="SignalP"/>
    </source>
</evidence>
<gene>
    <name evidence="3" type="ORF">N7494_002726</name>
</gene>
<feature type="signal peptide" evidence="2">
    <location>
        <begin position="1"/>
        <end position="20"/>
    </location>
</feature>
<feature type="region of interest" description="Disordered" evidence="1">
    <location>
        <begin position="39"/>
        <end position="68"/>
    </location>
</feature>
<evidence type="ECO:0000313" key="3">
    <source>
        <dbReference type="EMBL" id="KAJ5553348.1"/>
    </source>
</evidence>
<keyword evidence="2" id="KW-0732">Signal</keyword>
<keyword evidence="4" id="KW-1185">Reference proteome</keyword>
<accession>A0AAD6GK67</accession>
<protein>
    <submittedName>
        <fullName evidence="3">Uncharacterized protein</fullName>
    </submittedName>
</protein>
<evidence type="ECO:0000313" key="4">
    <source>
        <dbReference type="Proteomes" id="UP001220324"/>
    </source>
</evidence>